<evidence type="ECO:0000313" key="1">
    <source>
        <dbReference type="EMBL" id="RPA91591.1"/>
    </source>
</evidence>
<dbReference type="AlphaFoldDB" id="A0A3N4J4R6"/>
<dbReference type="EMBL" id="ML120492">
    <property type="protein sequence ID" value="RPA91591.1"/>
    <property type="molecule type" value="Genomic_DNA"/>
</dbReference>
<proteinExistence type="predicted"/>
<dbReference type="OrthoDB" id="448455at2759"/>
<keyword evidence="2" id="KW-1185">Reference proteome</keyword>
<accession>A0A3N4J4R6</accession>
<gene>
    <name evidence="1" type="ORF">L873DRAFT_297380</name>
</gene>
<organism evidence="1 2">
    <name type="scientific">Choiromyces venosus 120613-1</name>
    <dbReference type="NCBI Taxonomy" id="1336337"/>
    <lineage>
        <taxon>Eukaryota</taxon>
        <taxon>Fungi</taxon>
        <taxon>Dikarya</taxon>
        <taxon>Ascomycota</taxon>
        <taxon>Pezizomycotina</taxon>
        <taxon>Pezizomycetes</taxon>
        <taxon>Pezizales</taxon>
        <taxon>Tuberaceae</taxon>
        <taxon>Choiromyces</taxon>
    </lineage>
</organism>
<dbReference type="Proteomes" id="UP000276215">
    <property type="component" value="Unassembled WGS sequence"/>
</dbReference>
<sequence length="92" mass="10916">MRNKSTRNESEEGGKLYDWASRNVNSFNSFDSLNVSGNLNVTTPDEGSEILMWLSPLEPRLRHQDIRNRRIENVGHWLLDTEQLRSWFQRRI</sequence>
<protein>
    <submittedName>
        <fullName evidence="1">Uncharacterized protein</fullName>
    </submittedName>
</protein>
<evidence type="ECO:0000313" key="2">
    <source>
        <dbReference type="Proteomes" id="UP000276215"/>
    </source>
</evidence>
<reference evidence="1 2" key="1">
    <citation type="journal article" date="2018" name="Nat. Ecol. Evol.">
        <title>Pezizomycetes genomes reveal the molecular basis of ectomycorrhizal truffle lifestyle.</title>
        <authorList>
            <person name="Murat C."/>
            <person name="Payen T."/>
            <person name="Noel B."/>
            <person name="Kuo A."/>
            <person name="Morin E."/>
            <person name="Chen J."/>
            <person name="Kohler A."/>
            <person name="Krizsan K."/>
            <person name="Balestrini R."/>
            <person name="Da Silva C."/>
            <person name="Montanini B."/>
            <person name="Hainaut M."/>
            <person name="Levati E."/>
            <person name="Barry K.W."/>
            <person name="Belfiori B."/>
            <person name="Cichocki N."/>
            <person name="Clum A."/>
            <person name="Dockter R.B."/>
            <person name="Fauchery L."/>
            <person name="Guy J."/>
            <person name="Iotti M."/>
            <person name="Le Tacon F."/>
            <person name="Lindquist E.A."/>
            <person name="Lipzen A."/>
            <person name="Malagnac F."/>
            <person name="Mello A."/>
            <person name="Molinier V."/>
            <person name="Miyauchi S."/>
            <person name="Poulain J."/>
            <person name="Riccioni C."/>
            <person name="Rubini A."/>
            <person name="Sitrit Y."/>
            <person name="Splivallo R."/>
            <person name="Traeger S."/>
            <person name="Wang M."/>
            <person name="Zifcakova L."/>
            <person name="Wipf D."/>
            <person name="Zambonelli A."/>
            <person name="Paolocci F."/>
            <person name="Nowrousian M."/>
            <person name="Ottonello S."/>
            <person name="Baldrian P."/>
            <person name="Spatafora J.W."/>
            <person name="Henrissat B."/>
            <person name="Nagy L.G."/>
            <person name="Aury J.M."/>
            <person name="Wincker P."/>
            <person name="Grigoriev I.V."/>
            <person name="Bonfante P."/>
            <person name="Martin F.M."/>
        </authorList>
    </citation>
    <scope>NUCLEOTIDE SEQUENCE [LARGE SCALE GENOMIC DNA]</scope>
    <source>
        <strain evidence="1 2">120613-1</strain>
    </source>
</reference>
<name>A0A3N4J4R6_9PEZI</name>